<keyword evidence="3" id="KW-0808">Transferase</keyword>
<dbReference type="AlphaFoldDB" id="A0A840UDN9"/>
<dbReference type="Gene3D" id="3.90.550.10">
    <property type="entry name" value="Spore Coat Polysaccharide Biosynthesis Protein SpsA, Chain A"/>
    <property type="match status" value="1"/>
</dbReference>
<dbReference type="EC" id="2.7.7.76" evidence="3"/>
<evidence type="ECO:0000313" key="4">
    <source>
        <dbReference type="Proteomes" id="UP000591735"/>
    </source>
</evidence>
<dbReference type="PANTHER" id="PTHR43777:SF1">
    <property type="entry name" value="MOLYBDENUM COFACTOR CYTIDYLYLTRANSFERASE"/>
    <property type="match status" value="1"/>
</dbReference>
<keyword evidence="3" id="KW-0548">Nucleotidyltransferase</keyword>
<evidence type="ECO:0000259" key="2">
    <source>
        <dbReference type="Pfam" id="PF12804"/>
    </source>
</evidence>
<dbReference type="Pfam" id="PF12804">
    <property type="entry name" value="NTP_transf_3"/>
    <property type="match status" value="1"/>
</dbReference>
<dbReference type="PANTHER" id="PTHR43777">
    <property type="entry name" value="MOLYBDENUM COFACTOR CYTIDYLYLTRANSFERASE"/>
    <property type="match status" value="1"/>
</dbReference>
<comment type="caution">
    <text evidence="3">The sequence shown here is derived from an EMBL/GenBank/DDBJ whole genome shotgun (WGS) entry which is preliminary data.</text>
</comment>
<dbReference type="Proteomes" id="UP000591735">
    <property type="component" value="Unassembled WGS sequence"/>
</dbReference>
<accession>A0A840UDN9</accession>
<reference evidence="3 4" key="1">
    <citation type="submission" date="2020-08" db="EMBL/GenBank/DDBJ databases">
        <title>Genomic Encyclopedia of Type Strains, Phase IV (KMG-IV): sequencing the most valuable type-strain genomes for metagenomic binning, comparative biology and taxonomic classification.</title>
        <authorList>
            <person name="Goeker M."/>
        </authorList>
    </citation>
    <scope>NUCLEOTIDE SEQUENCE [LARGE SCALE GENOMIC DNA]</scope>
    <source>
        <strain evidence="3 4">DSM 22359</strain>
    </source>
</reference>
<dbReference type="InterPro" id="IPR025877">
    <property type="entry name" value="MobA-like_NTP_Trfase"/>
</dbReference>
<keyword evidence="1" id="KW-0460">Magnesium</keyword>
<evidence type="ECO:0000256" key="1">
    <source>
        <dbReference type="ARBA" id="ARBA00022842"/>
    </source>
</evidence>
<dbReference type="SUPFAM" id="SSF53448">
    <property type="entry name" value="Nucleotide-diphospho-sugar transferases"/>
    <property type="match status" value="1"/>
</dbReference>
<keyword evidence="4" id="KW-1185">Reference proteome</keyword>
<dbReference type="InterPro" id="IPR029044">
    <property type="entry name" value="Nucleotide-diphossugar_trans"/>
</dbReference>
<feature type="domain" description="MobA-like NTP transferase" evidence="2">
    <location>
        <begin position="5"/>
        <end position="163"/>
    </location>
</feature>
<proteinExistence type="predicted"/>
<dbReference type="EMBL" id="JACHFE010000003">
    <property type="protein sequence ID" value="MBB5320821.1"/>
    <property type="molecule type" value="Genomic_DNA"/>
</dbReference>
<dbReference type="RefSeq" id="WP_183701016.1">
    <property type="nucleotide sequence ID" value="NZ_JACHFE010000003.1"/>
</dbReference>
<evidence type="ECO:0000313" key="3">
    <source>
        <dbReference type="EMBL" id="MBB5320821.1"/>
    </source>
</evidence>
<name>A0A840UDN9_9GAMM</name>
<dbReference type="GO" id="GO:0061602">
    <property type="term" value="F:molybdenum cofactor cytidylyltransferase activity"/>
    <property type="evidence" value="ECO:0007669"/>
    <property type="project" value="UniProtKB-EC"/>
</dbReference>
<protein>
    <submittedName>
        <fullName evidence="3">Molybdenum cofactor cytidylyltransferase</fullName>
        <ecNumber evidence="3">2.7.7.76</ecNumber>
    </submittedName>
</protein>
<dbReference type="CDD" id="cd04182">
    <property type="entry name" value="GT_2_like_f"/>
    <property type="match status" value="1"/>
</dbReference>
<organism evidence="3 4">
    <name type="scientific">Marinobacter oulmenensis</name>
    <dbReference type="NCBI Taxonomy" id="643747"/>
    <lineage>
        <taxon>Bacteria</taxon>
        <taxon>Pseudomonadati</taxon>
        <taxon>Pseudomonadota</taxon>
        <taxon>Gammaproteobacteria</taxon>
        <taxon>Pseudomonadales</taxon>
        <taxon>Marinobacteraceae</taxon>
        <taxon>Marinobacter</taxon>
    </lineage>
</organism>
<gene>
    <name evidence="3" type="ORF">HNR38_001307</name>
</gene>
<sequence length="192" mass="20481">MRLAVLILAAGASTRFGGCKLLADVGGRPLLQNSIDLASSVAPDDVHVVSGAWHQALLDATSAGELTGARLVYSERWREGLSASLEAGIRHLEPDYEAVLVLLADQVALTRDDLTALLDAFDGGGICCGFYRGRRGVPAIFPRAVFPGLKALQGDQGAKQLLYDNLLPVRECPMPNAAMDIDTPDQLARWLS</sequence>